<gene>
    <name evidence="2" type="ORF">BCF44_106516</name>
</gene>
<organism evidence="2 3">
    <name type="scientific">Kutzneria buriramensis</name>
    <dbReference type="NCBI Taxonomy" id="1045776"/>
    <lineage>
        <taxon>Bacteria</taxon>
        <taxon>Bacillati</taxon>
        <taxon>Actinomycetota</taxon>
        <taxon>Actinomycetes</taxon>
        <taxon>Pseudonocardiales</taxon>
        <taxon>Pseudonocardiaceae</taxon>
        <taxon>Kutzneria</taxon>
    </lineage>
</organism>
<reference evidence="2 3" key="1">
    <citation type="submission" date="2018-08" db="EMBL/GenBank/DDBJ databases">
        <title>Genomic Encyclopedia of Archaeal and Bacterial Type Strains, Phase II (KMG-II): from individual species to whole genera.</title>
        <authorList>
            <person name="Goeker M."/>
        </authorList>
    </citation>
    <scope>NUCLEOTIDE SEQUENCE [LARGE SCALE GENOMIC DNA]</scope>
    <source>
        <strain evidence="2 3">DSM 45791</strain>
    </source>
</reference>
<name>A0A3E0HLP0_9PSEU</name>
<dbReference type="EMBL" id="QUNO01000006">
    <property type="protein sequence ID" value="REH47351.1"/>
    <property type="molecule type" value="Genomic_DNA"/>
</dbReference>
<feature type="region of interest" description="Disordered" evidence="1">
    <location>
        <begin position="259"/>
        <end position="304"/>
    </location>
</feature>
<protein>
    <submittedName>
        <fullName evidence="2">Uncharacterized protein</fullName>
    </submittedName>
</protein>
<sequence>MTTGGLLLCPERDGLAFREAVSRGLTGAKRNVHRGRGCAGRERDCAVCADLVSAVYVDVLARYRRLRPTGWAPGYVAAVAGNTYRDSVRARLRQAGLVARPERWLAAASFLPDVPAAGRALVVCTVLAVGYHSVLPVAGHRIVVDDVWLERMLDGLRAVAHRGPLAAVRGYWSYDACRDPFVLVRAWCREGLESWRLTQPRRYVALLLLNEANAQDWPASADDPALARRLGGEHTGRHWDQHRCVVSRAGRRWSGRVTRWRAGSPGGLGQRSSSSPRPRQFRLLMPGHDGHRVRDGHAVQRRAG</sequence>
<feature type="compositionally biased region" description="Basic and acidic residues" evidence="1">
    <location>
        <begin position="288"/>
        <end position="298"/>
    </location>
</feature>
<evidence type="ECO:0000313" key="2">
    <source>
        <dbReference type="EMBL" id="REH47351.1"/>
    </source>
</evidence>
<accession>A0A3E0HLP0</accession>
<dbReference type="Proteomes" id="UP000256269">
    <property type="component" value="Unassembled WGS sequence"/>
</dbReference>
<dbReference type="AlphaFoldDB" id="A0A3E0HLP0"/>
<evidence type="ECO:0000256" key="1">
    <source>
        <dbReference type="SAM" id="MobiDB-lite"/>
    </source>
</evidence>
<proteinExistence type="predicted"/>
<keyword evidence="3" id="KW-1185">Reference proteome</keyword>
<evidence type="ECO:0000313" key="3">
    <source>
        <dbReference type="Proteomes" id="UP000256269"/>
    </source>
</evidence>
<comment type="caution">
    <text evidence="2">The sequence shown here is derived from an EMBL/GenBank/DDBJ whole genome shotgun (WGS) entry which is preliminary data.</text>
</comment>
<feature type="compositionally biased region" description="Low complexity" evidence="1">
    <location>
        <begin position="270"/>
        <end position="284"/>
    </location>
</feature>